<dbReference type="Proteomes" id="UP001629113">
    <property type="component" value="Unassembled WGS sequence"/>
</dbReference>
<evidence type="ECO:0000313" key="3">
    <source>
        <dbReference type="Proteomes" id="UP001629113"/>
    </source>
</evidence>
<name>A0ABR4P3E4_9HELO</name>
<keyword evidence="3" id="KW-1185">Reference proteome</keyword>
<dbReference type="PANTHER" id="PTHR47843:SF2">
    <property type="entry name" value="BTB DOMAIN-CONTAINING PROTEIN"/>
    <property type="match status" value="1"/>
</dbReference>
<organism evidence="2 3">
    <name type="scientific">Phlyctema vagabunda</name>
    <dbReference type="NCBI Taxonomy" id="108571"/>
    <lineage>
        <taxon>Eukaryota</taxon>
        <taxon>Fungi</taxon>
        <taxon>Dikarya</taxon>
        <taxon>Ascomycota</taxon>
        <taxon>Pezizomycotina</taxon>
        <taxon>Leotiomycetes</taxon>
        <taxon>Helotiales</taxon>
        <taxon>Dermateaceae</taxon>
        <taxon>Phlyctema</taxon>
    </lineage>
</organism>
<dbReference type="InterPro" id="IPR011333">
    <property type="entry name" value="SKP1/BTB/POZ_sf"/>
</dbReference>
<accession>A0ABR4P3E4</accession>
<evidence type="ECO:0000313" key="2">
    <source>
        <dbReference type="EMBL" id="KAL3417828.1"/>
    </source>
</evidence>
<dbReference type="Gene3D" id="3.30.710.10">
    <property type="entry name" value="Potassium Channel Kv1.1, Chain A"/>
    <property type="match status" value="1"/>
</dbReference>
<protein>
    <submittedName>
        <fullName evidence="2">Ankyrin repeat-containing protein</fullName>
    </submittedName>
</protein>
<gene>
    <name evidence="2" type="ORF">PVAG01_10838</name>
</gene>
<dbReference type="InterPro" id="IPR000210">
    <property type="entry name" value="BTB/POZ_dom"/>
</dbReference>
<dbReference type="EMBL" id="JBFCZG010000010">
    <property type="protein sequence ID" value="KAL3417828.1"/>
    <property type="molecule type" value="Genomic_DNA"/>
</dbReference>
<evidence type="ECO:0000259" key="1">
    <source>
        <dbReference type="PROSITE" id="PS50097"/>
    </source>
</evidence>
<dbReference type="PANTHER" id="PTHR47843">
    <property type="entry name" value="BTB DOMAIN-CONTAINING PROTEIN-RELATED"/>
    <property type="match status" value="1"/>
</dbReference>
<comment type="caution">
    <text evidence="2">The sequence shown here is derived from an EMBL/GenBank/DDBJ whole genome shotgun (WGS) entry which is preliminary data.</text>
</comment>
<reference evidence="2 3" key="1">
    <citation type="submission" date="2024-06" db="EMBL/GenBank/DDBJ databases">
        <title>Complete genome of Phlyctema vagabunda strain 19-DSS-EL-015.</title>
        <authorList>
            <person name="Fiorenzani C."/>
        </authorList>
    </citation>
    <scope>NUCLEOTIDE SEQUENCE [LARGE SCALE GENOMIC DNA]</scope>
    <source>
        <strain evidence="2 3">19-DSS-EL-015</strain>
    </source>
</reference>
<feature type="domain" description="BTB" evidence="1">
    <location>
        <begin position="22"/>
        <end position="82"/>
    </location>
</feature>
<dbReference type="CDD" id="cd18186">
    <property type="entry name" value="BTB_POZ_ZBTB_KLHL-like"/>
    <property type="match status" value="1"/>
</dbReference>
<dbReference type="SUPFAM" id="SSF54695">
    <property type="entry name" value="POZ domain"/>
    <property type="match status" value="1"/>
</dbReference>
<dbReference type="PROSITE" id="PS50097">
    <property type="entry name" value="BTB"/>
    <property type="match status" value="1"/>
</dbReference>
<proteinExistence type="predicted"/>
<dbReference type="Pfam" id="PF00651">
    <property type="entry name" value="BTB"/>
    <property type="match status" value="1"/>
</dbReference>
<sequence>MASVPVGEAITTSNETLYIVKDNKEFLVGKREEAFFVHREVACHYSPVFRAAFNSLFAEGMTQMYRMEDVTPQTFKLLLQWLKFYATKRQDHFDKTASMEMRLIALWVLADRLLMPRLQHFLIACIRDVIKHFGQVEYMIFKFVYDSTPAGSALRRCYTRIAAYLVEPSFDQRAGYPEELVFDVLAELRNQIAGSIYSIARVLDPNLYCAQIKMSEM</sequence>